<proteinExistence type="inferred from homology"/>
<evidence type="ECO:0000256" key="3">
    <source>
        <dbReference type="PIRSR" id="PIRSR607837-1"/>
    </source>
</evidence>
<dbReference type="RefSeq" id="WP_113030878.1">
    <property type="nucleotide sequence ID" value="NZ_QMFB01000005.1"/>
</dbReference>
<keyword evidence="5" id="KW-1185">Reference proteome</keyword>
<reference evidence="4 5" key="1">
    <citation type="journal article" date="2009" name="Int. J. Syst. Evol. Microbiol.">
        <title>Paenibacillus contaminans sp. nov., isolated from a contaminated laboratory plate.</title>
        <authorList>
            <person name="Chou J.H."/>
            <person name="Lee J.H."/>
            <person name="Lin M.C."/>
            <person name="Chang P.S."/>
            <person name="Arun A.B."/>
            <person name="Young C.C."/>
            <person name="Chen W.M."/>
        </authorList>
    </citation>
    <scope>NUCLEOTIDE SEQUENCE [LARGE SCALE GENOMIC DNA]</scope>
    <source>
        <strain evidence="4 5">CKOBP-6</strain>
    </source>
</reference>
<name>A0A329MPC8_9BACL</name>
<comment type="caution">
    <text evidence="4">The sequence shown here is derived from an EMBL/GenBank/DDBJ whole genome shotgun (WGS) entry which is preliminary data.</text>
</comment>
<dbReference type="AlphaFoldDB" id="A0A329MPC8"/>
<evidence type="ECO:0008006" key="6">
    <source>
        <dbReference type="Google" id="ProtNLM"/>
    </source>
</evidence>
<dbReference type="SUPFAM" id="SSF109854">
    <property type="entry name" value="DinB/YfiT-like putative metalloenzymes"/>
    <property type="match status" value="1"/>
</dbReference>
<feature type="binding site" evidence="3">
    <location>
        <position position="48"/>
    </location>
    <ligand>
        <name>a divalent metal cation</name>
        <dbReference type="ChEBI" id="CHEBI:60240"/>
    </ligand>
</feature>
<sequence length="167" mass="18519">MFLKIGDFVQNWHHEAGSTQKIFDALTDESLAQEVSSEDRTLGRIAWHLVITLHEMLSRTGLRFEAPEDNAPVPASAKTIADTYRQTSAAMIAAIESQWTDASLLKESDMYGDSWLNGLTLSILISHQTHHRGQMTVLMRQAGLKVPGVYGPSRDEWSLMGAEPPAL</sequence>
<protein>
    <recommendedName>
        <fullName evidence="6">Damage-inducible protein DinB</fullName>
    </recommendedName>
</protein>
<keyword evidence="2 3" id="KW-0479">Metal-binding</keyword>
<organism evidence="4 5">
    <name type="scientific">Paenibacillus contaminans</name>
    <dbReference type="NCBI Taxonomy" id="450362"/>
    <lineage>
        <taxon>Bacteria</taxon>
        <taxon>Bacillati</taxon>
        <taxon>Bacillota</taxon>
        <taxon>Bacilli</taxon>
        <taxon>Bacillales</taxon>
        <taxon>Paenibacillaceae</taxon>
        <taxon>Paenibacillus</taxon>
    </lineage>
</organism>
<dbReference type="InterPro" id="IPR034660">
    <property type="entry name" value="DinB/YfiT-like"/>
</dbReference>
<dbReference type="OrthoDB" id="119432at2"/>
<evidence type="ECO:0000313" key="5">
    <source>
        <dbReference type="Proteomes" id="UP000250369"/>
    </source>
</evidence>
<dbReference type="Gene3D" id="1.20.120.450">
    <property type="entry name" value="dinb family like domain"/>
    <property type="match status" value="1"/>
</dbReference>
<dbReference type="EMBL" id="QMFB01000005">
    <property type="protein sequence ID" value="RAV21176.1"/>
    <property type="molecule type" value="Genomic_DNA"/>
</dbReference>
<comment type="similarity">
    <text evidence="1">Belongs to the DinB family.</text>
</comment>
<dbReference type="Proteomes" id="UP000250369">
    <property type="component" value="Unassembled WGS sequence"/>
</dbReference>
<dbReference type="Pfam" id="PF05163">
    <property type="entry name" value="DinB"/>
    <property type="match status" value="1"/>
</dbReference>
<accession>A0A329MPC8</accession>
<evidence type="ECO:0000256" key="1">
    <source>
        <dbReference type="ARBA" id="ARBA00008635"/>
    </source>
</evidence>
<feature type="binding site" evidence="3">
    <location>
        <position position="131"/>
    </location>
    <ligand>
        <name>a divalent metal cation</name>
        <dbReference type="ChEBI" id="CHEBI:60240"/>
    </ligand>
</feature>
<evidence type="ECO:0000256" key="2">
    <source>
        <dbReference type="ARBA" id="ARBA00022723"/>
    </source>
</evidence>
<feature type="binding site" evidence="3">
    <location>
        <position position="127"/>
    </location>
    <ligand>
        <name>a divalent metal cation</name>
        <dbReference type="ChEBI" id="CHEBI:60240"/>
    </ligand>
</feature>
<gene>
    <name evidence="4" type="ORF">DQG23_10960</name>
</gene>
<dbReference type="GO" id="GO:0046872">
    <property type="term" value="F:metal ion binding"/>
    <property type="evidence" value="ECO:0007669"/>
    <property type="project" value="UniProtKB-KW"/>
</dbReference>
<dbReference type="InterPro" id="IPR007837">
    <property type="entry name" value="DinB"/>
</dbReference>
<evidence type="ECO:0000313" key="4">
    <source>
        <dbReference type="EMBL" id="RAV21176.1"/>
    </source>
</evidence>